<name>A0A644VK27_9ZZZZ</name>
<proteinExistence type="predicted"/>
<accession>A0A644VK27</accession>
<sequence length="96" mass="11451">MFLGLYTKKEVNKEKLKSYQNGYDDGTIFTKDLIEQSNFKSAKIYELVEENKELKCKDKAERQEKVRQIEAIKNRTKKHRVKKKCEARLQKIRLGI</sequence>
<evidence type="ECO:0000313" key="1">
    <source>
        <dbReference type="EMBL" id="MPL91676.1"/>
    </source>
</evidence>
<dbReference type="AlphaFoldDB" id="A0A644VK27"/>
<organism evidence="1">
    <name type="scientific">bioreactor metagenome</name>
    <dbReference type="NCBI Taxonomy" id="1076179"/>
    <lineage>
        <taxon>unclassified sequences</taxon>
        <taxon>metagenomes</taxon>
        <taxon>ecological metagenomes</taxon>
    </lineage>
</organism>
<dbReference type="EMBL" id="VSSQ01000336">
    <property type="protein sequence ID" value="MPL91676.1"/>
    <property type="molecule type" value="Genomic_DNA"/>
</dbReference>
<reference evidence="1" key="1">
    <citation type="submission" date="2019-08" db="EMBL/GenBank/DDBJ databases">
        <authorList>
            <person name="Kucharzyk K."/>
            <person name="Murdoch R.W."/>
            <person name="Higgins S."/>
            <person name="Loffler F."/>
        </authorList>
    </citation>
    <scope>NUCLEOTIDE SEQUENCE</scope>
</reference>
<comment type="caution">
    <text evidence="1">The sequence shown here is derived from an EMBL/GenBank/DDBJ whole genome shotgun (WGS) entry which is preliminary data.</text>
</comment>
<gene>
    <name evidence="1" type="ORF">SDC9_37752</name>
</gene>
<protein>
    <submittedName>
        <fullName evidence="1">Uncharacterized protein</fullName>
    </submittedName>
</protein>